<accession>A0A147IWB2</accession>
<organism evidence="1 2">
    <name type="scientific">Sphingomonas yabuuchiae</name>
    <dbReference type="NCBI Taxonomy" id="172044"/>
    <lineage>
        <taxon>Bacteria</taxon>
        <taxon>Pseudomonadati</taxon>
        <taxon>Pseudomonadota</taxon>
        <taxon>Alphaproteobacteria</taxon>
        <taxon>Sphingomonadales</taxon>
        <taxon>Sphingomonadaceae</taxon>
        <taxon>Sphingomonas</taxon>
    </lineage>
</organism>
<evidence type="ECO:0000313" key="1">
    <source>
        <dbReference type="EMBL" id="KTT99863.1"/>
    </source>
</evidence>
<sequence>MTQVRVSRKERRKQQAAFGQQRYEGSYHQFLDTSGRKTDIDTLLAGAIASGGDFTTLVSDMHGRIYAEGIAEADYGRRLFSPTLGDIRSLPAAILDAKEELPPLDLIPTDRGALETFLRGLMMRNGADNNIDVIVGGWAGKLAPKTAFDFHIHALVTLRDCDQELYTALVGGRFGLVIRRLRNLASNDPTSMSKLRNLLVAQALIWCAHDVQMVGARLTKTPSFGYLVPGSSQPIAPERALNQMRARRTALETALDLYFGSGDWRFGESACVPSGVNLPLTKHADPLIRMIAKRIRKHPDMLEHGGKHLDLPRLMQHVAGRLREDDALMARTATPQTRGVGARVFATEWYGLPPLAALAVAIRRLIQAEQQLPAMVDALIAGNVLAAPLGPYDGERQVRGSVSRFEELLVFYRQTLFGYEGGDLDAASRPWKATKASRDFLNERGDCALKDHHGAAKGLRRPFYLLDVIPEHRFSIG</sequence>
<reference evidence="1 2" key="1">
    <citation type="journal article" date="2016" name="Front. Microbiol.">
        <title>Genomic Resource of Rice Seed Associated Bacteria.</title>
        <authorList>
            <person name="Midha S."/>
            <person name="Bansal K."/>
            <person name="Sharma S."/>
            <person name="Kumar N."/>
            <person name="Patil P.P."/>
            <person name="Chaudhry V."/>
            <person name="Patil P.B."/>
        </authorList>
    </citation>
    <scope>NUCLEOTIDE SEQUENCE [LARGE SCALE GENOMIC DNA]</scope>
    <source>
        <strain evidence="1 2">NS355</strain>
    </source>
</reference>
<dbReference type="OrthoDB" id="7551287at2"/>
<dbReference type="PATRIC" id="fig|172044.3.peg.860"/>
<dbReference type="AlphaFoldDB" id="A0A147IWB2"/>
<dbReference type="EMBL" id="LDTF01000020">
    <property type="protein sequence ID" value="KTT99863.1"/>
    <property type="molecule type" value="Genomic_DNA"/>
</dbReference>
<name>A0A147IWB2_9SPHN</name>
<proteinExistence type="predicted"/>
<dbReference type="RefSeq" id="WP_058744808.1">
    <property type="nucleotide sequence ID" value="NZ_LDTF01000020.1"/>
</dbReference>
<protein>
    <submittedName>
        <fullName evidence="1">Uncharacterized protein</fullName>
    </submittedName>
</protein>
<evidence type="ECO:0000313" key="2">
    <source>
        <dbReference type="Proteomes" id="UP000073923"/>
    </source>
</evidence>
<dbReference type="Proteomes" id="UP000073923">
    <property type="component" value="Unassembled WGS sequence"/>
</dbReference>
<comment type="caution">
    <text evidence="1">The sequence shown here is derived from an EMBL/GenBank/DDBJ whole genome shotgun (WGS) entry which is preliminary data.</text>
</comment>
<gene>
    <name evidence="1" type="ORF">NS355_05630</name>
</gene>